<dbReference type="EMBL" id="KN818264">
    <property type="protein sequence ID" value="KIL62959.1"/>
    <property type="molecule type" value="Genomic_DNA"/>
</dbReference>
<gene>
    <name evidence="2" type="ORF">M378DRAFT_165030</name>
</gene>
<keyword evidence="1" id="KW-0472">Membrane</keyword>
<organism evidence="2 3">
    <name type="scientific">Amanita muscaria (strain Koide BX008)</name>
    <dbReference type="NCBI Taxonomy" id="946122"/>
    <lineage>
        <taxon>Eukaryota</taxon>
        <taxon>Fungi</taxon>
        <taxon>Dikarya</taxon>
        <taxon>Basidiomycota</taxon>
        <taxon>Agaricomycotina</taxon>
        <taxon>Agaricomycetes</taxon>
        <taxon>Agaricomycetidae</taxon>
        <taxon>Agaricales</taxon>
        <taxon>Pluteineae</taxon>
        <taxon>Amanitaceae</taxon>
        <taxon>Amanita</taxon>
    </lineage>
</organism>
<keyword evidence="1" id="KW-1133">Transmembrane helix</keyword>
<evidence type="ECO:0000313" key="3">
    <source>
        <dbReference type="Proteomes" id="UP000054549"/>
    </source>
</evidence>
<feature type="transmembrane region" description="Helical" evidence="1">
    <location>
        <begin position="12"/>
        <end position="29"/>
    </location>
</feature>
<dbReference type="InParanoid" id="A0A0C2T8L0"/>
<protein>
    <submittedName>
        <fullName evidence="2">Uncharacterized protein</fullName>
    </submittedName>
</protein>
<sequence>MWKHQDGAENNAWLTACLFFFLMLQTAILQPEIKLLRYSQPPWWPVCCQGETEAEKGTMKHHIQP</sequence>
<evidence type="ECO:0000256" key="1">
    <source>
        <dbReference type="SAM" id="Phobius"/>
    </source>
</evidence>
<reference evidence="2 3" key="1">
    <citation type="submission" date="2014-04" db="EMBL/GenBank/DDBJ databases">
        <title>Evolutionary Origins and Diversification of the Mycorrhizal Mutualists.</title>
        <authorList>
            <consortium name="DOE Joint Genome Institute"/>
            <consortium name="Mycorrhizal Genomics Consortium"/>
            <person name="Kohler A."/>
            <person name="Kuo A."/>
            <person name="Nagy L.G."/>
            <person name="Floudas D."/>
            <person name="Copeland A."/>
            <person name="Barry K.W."/>
            <person name="Cichocki N."/>
            <person name="Veneault-Fourrey C."/>
            <person name="LaButti K."/>
            <person name="Lindquist E.A."/>
            <person name="Lipzen A."/>
            <person name="Lundell T."/>
            <person name="Morin E."/>
            <person name="Murat C."/>
            <person name="Riley R."/>
            <person name="Ohm R."/>
            <person name="Sun H."/>
            <person name="Tunlid A."/>
            <person name="Henrissat B."/>
            <person name="Grigoriev I.V."/>
            <person name="Hibbett D.S."/>
            <person name="Martin F."/>
        </authorList>
    </citation>
    <scope>NUCLEOTIDE SEQUENCE [LARGE SCALE GENOMIC DNA]</scope>
    <source>
        <strain evidence="2 3">Koide BX008</strain>
    </source>
</reference>
<keyword evidence="3" id="KW-1185">Reference proteome</keyword>
<evidence type="ECO:0000313" key="2">
    <source>
        <dbReference type="EMBL" id="KIL62959.1"/>
    </source>
</evidence>
<keyword evidence="1" id="KW-0812">Transmembrane</keyword>
<dbReference type="AlphaFoldDB" id="A0A0C2T8L0"/>
<name>A0A0C2T8L0_AMAMK</name>
<dbReference type="Proteomes" id="UP000054549">
    <property type="component" value="Unassembled WGS sequence"/>
</dbReference>
<proteinExistence type="predicted"/>
<accession>A0A0C2T8L0</accession>
<dbReference type="HOGENOM" id="CLU_2849222_0_0_1"/>